<dbReference type="PANTHER" id="PTHR35546">
    <property type="entry name" value="F-BOX PROTEIN INTERACTION DOMAIN PROTEIN-RELATED"/>
    <property type="match status" value="1"/>
</dbReference>
<dbReference type="EMBL" id="CM000761">
    <property type="protein sequence ID" value="KXG34582.1"/>
    <property type="molecule type" value="Genomic_DNA"/>
</dbReference>
<dbReference type="OrthoDB" id="610180at2759"/>
<reference evidence="3" key="2">
    <citation type="journal article" date="2018" name="Plant J.">
        <title>The Sorghum bicolor reference genome: improved assembly, gene annotations, a transcriptome atlas, and signatures of genome organization.</title>
        <authorList>
            <person name="McCormick R.F."/>
            <person name="Truong S.K."/>
            <person name="Sreedasyam A."/>
            <person name="Jenkins J."/>
            <person name="Shu S."/>
            <person name="Sims D."/>
            <person name="Kennedy M."/>
            <person name="Amirebrahimi M."/>
            <person name="Weers B.D."/>
            <person name="McKinley B."/>
            <person name="Mattison A."/>
            <person name="Morishige D.T."/>
            <person name="Grimwood J."/>
            <person name="Schmutz J."/>
            <person name="Mullet J.E."/>
        </authorList>
    </citation>
    <scope>NUCLEOTIDE SEQUENCE [LARGE SCALE GENOMIC DNA]</scope>
    <source>
        <strain evidence="3">cv. BTx623</strain>
    </source>
</reference>
<dbReference type="PANTHER" id="PTHR35546:SF86">
    <property type="entry name" value="F-BOX ASSOCIATED DOMAIN-CONTAINING PROTEIN"/>
    <property type="match status" value="1"/>
</dbReference>
<organism evidence="2 3">
    <name type="scientific">Sorghum bicolor</name>
    <name type="common">Sorghum</name>
    <name type="synonym">Sorghum vulgare</name>
    <dbReference type="NCBI Taxonomy" id="4558"/>
    <lineage>
        <taxon>Eukaryota</taxon>
        <taxon>Viridiplantae</taxon>
        <taxon>Streptophyta</taxon>
        <taxon>Embryophyta</taxon>
        <taxon>Tracheophyta</taxon>
        <taxon>Spermatophyta</taxon>
        <taxon>Magnoliopsida</taxon>
        <taxon>Liliopsida</taxon>
        <taxon>Poales</taxon>
        <taxon>Poaceae</taxon>
        <taxon>PACMAD clade</taxon>
        <taxon>Panicoideae</taxon>
        <taxon>Andropogonodae</taxon>
        <taxon>Andropogoneae</taxon>
        <taxon>Sorghinae</taxon>
        <taxon>Sorghum</taxon>
    </lineage>
</organism>
<protein>
    <recommendedName>
        <fullName evidence="1">F-box protein At3g26010-like beta-propeller domain-containing protein</fullName>
    </recommendedName>
</protein>
<evidence type="ECO:0000313" key="3">
    <source>
        <dbReference type="Proteomes" id="UP000000768"/>
    </source>
</evidence>
<gene>
    <name evidence="2" type="ORF">SORBI_3002G061100</name>
</gene>
<proteinExistence type="predicted"/>
<name>A0A1B6Q9I3_SORBI</name>
<dbReference type="InterPro" id="IPR056592">
    <property type="entry name" value="Beta-prop_At3g26010-like"/>
</dbReference>
<dbReference type="Gramene" id="KXG34582">
    <property type="protein sequence ID" value="KXG34582"/>
    <property type="gene ID" value="SORBI_3002G061100"/>
</dbReference>
<dbReference type="Pfam" id="PF24750">
    <property type="entry name" value="b-prop_At3g26010-like"/>
    <property type="match status" value="1"/>
</dbReference>
<dbReference type="AlphaFoldDB" id="A0A1B6Q9I3"/>
<dbReference type="Proteomes" id="UP000000768">
    <property type="component" value="Chromosome 2"/>
</dbReference>
<evidence type="ECO:0000259" key="1">
    <source>
        <dbReference type="Pfam" id="PF24750"/>
    </source>
</evidence>
<dbReference type="InParanoid" id="A0A1B6Q9I3"/>
<evidence type="ECO:0000313" key="2">
    <source>
        <dbReference type="EMBL" id="KXG34582.1"/>
    </source>
</evidence>
<reference evidence="2 3" key="1">
    <citation type="journal article" date="2009" name="Nature">
        <title>The Sorghum bicolor genome and the diversification of grasses.</title>
        <authorList>
            <person name="Paterson A.H."/>
            <person name="Bowers J.E."/>
            <person name="Bruggmann R."/>
            <person name="Dubchak I."/>
            <person name="Grimwood J."/>
            <person name="Gundlach H."/>
            <person name="Haberer G."/>
            <person name="Hellsten U."/>
            <person name="Mitros T."/>
            <person name="Poliakov A."/>
            <person name="Schmutz J."/>
            <person name="Spannagl M."/>
            <person name="Tang H."/>
            <person name="Wang X."/>
            <person name="Wicker T."/>
            <person name="Bharti A.K."/>
            <person name="Chapman J."/>
            <person name="Feltus F.A."/>
            <person name="Gowik U."/>
            <person name="Grigoriev I.V."/>
            <person name="Lyons E."/>
            <person name="Maher C.A."/>
            <person name="Martis M."/>
            <person name="Narechania A."/>
            <person name="Otillar R.P."/>
            <person name="Penning B.W."/>
            <person name="Salamov A.A."/>
            <person name="Wang Y."/>
            <person name="Zhang L."/>
            <person name="Carpita N.C."/>
            <person name="Freeling M."/>
            <person name="Gingle A.R."/>
            <person name="Hash C.T."/>
            <person name="Keller B."/>
            <person name="Klein P."/>
            <person name="Kresovich S."/>
            <person name="McCann M.C."/>
            <person name="Ming R."/>
            <person name="Peterson D.G."/>
            <person name="Mehboob-ur-Rahman"/>
            <person name="Ware D."/>
            <person name="Westhoff P."/>
            <person name="Mayer K.F."/>
            <person name="Messing J."/>
            <person name="Rokhsar D.S."/>
        </authorList>
    </citation>
    <scope>NUCLEOTIDE SEQUENCE [LARGE SCALE GENOMIC DNA]</scope>
    <source>
        <strain evidence="3">cv. BTx623</strain>
    </source>
</reference>
<dbReference type="OMA" id="VWRNSES"/>
<sequence length="446" mass="51546">MENNGGRLLPNDSLVEEVVPPAKRPLCGRSKFVVSTARREIHGGRRPSHCTELPLPPTLQGFFYGDGVRDEEDQYLPCKNYGRFARLPGTTTTSVAVDPSLSFLRKSKTKLHRHIFLVDACNGLLLLGHVPESYFWPEFAVCNPATQQWAAVPSCVDWVDDDVHTDPRNFTSQTHISLLFDPAISSHFQVLIFWNCHLFDDDREGTATVHAYSSETGVWRNSESDWSFVERREPLELWRRQISLHRFILHGSPGAFVDGMVYLNLAWCQRILQVDTEGKTRGMFPVPADKAYTSKKLLFVGQSQGRLHCVVEEGRHGHLLGHRMNRRYRKKWRSHGLFIWVLIGDIDRQEWVLKHKVSRRKLFWNWIVRNRDNGLDDDYRVVTMHPDCNMLFFDLQRGDDRSIISYDLDRKEVGLVETYKQDTTDKIIPFVPYLSELFLGVLGGHK</sequence>
<feature type="domain" description="F-box protein At3g26010-like beta-propeller" evidence="1">
    <location>
        <begin position="102"/>
        <end position="224"/>
    </location>
</feature>
<keyword evidence="3" id="KW-1185">Reference proteome</keyword>
<accession>A0A1B6Q9I3</accession>
<dbReference type="InterPro" id="IPR055290">
    <property type="entry name" value="At3g26010-like"/>
</dbReference>